<organism evidence="1 2">
    <name type="scientific">Allacma fusca</name>
    <dbReference type="NCBI Taxonomy" id="39272"/>
    <lineage>
        <taxon>Eukaryota</taxon>
        <taxon>Metazoa</taxon>
        <taxon>Ecdysozoa</taxon>
        <taxon>Arthropoda</taxon>
        <taxon>Hexapoda</taxon>
        <taxon>Collembola</taxon>
        <taxon>Symphypleona</taxon>
        <taxon>Sminthuridae</taxon>
        <taxon>Allacma</taxon>
    </lineage>
</organism>
<dbReference type="Proteomes" id="UP000708208">
    <property type="component" value="Unassembled WGS sequence"/>
</dbReference>
<keyword evidence="2" id="KW-1185">Reference proteome</keyword>
<sequence>AIIAVEDSLNKMDTAQLQDILKLHIVKSFISTDIIQDRHANTVS</sequence>
<evidence type="ECO:0008006" key="3">
    <source>
        <dbReference type="Google" id="ProtNLM"/>
    </source>
</evidence>
<proteinExistence type="predicted"/>
<dbReference type="AlphaFoldDB" id="A0A8J2L9I2"/>
<accession>A0A8J2L9I2</accession>
<comment type="caution">
    <text evidence="1">The sequence shown here is derived from an EMBL/GenBank/DDBJ whole genome shotgun (WGS) entry which is preliminary data.</text>
</comment>
<reference evidence="1" key="1">
    <citation type="submission" date="2021-06" db="EMBL/GenBank/DDBJ databases">
        <authorList>
            <person name="Hodson N. C."/>
            <person name="Mongue J. A."/>
            <person name="Jaron S. K."/>
        </authorList>
    </citation>
    <scope>NUCLEOTIDE SEQUENCE</scope>
</reference>
<evidence type="ECO:0000313" key="2">
    <source>
        <dbReference type="Proteomes" id="UP000708208"/>
    </source>
</evidence>
<protein>
    <recommendedName>
        <fullName evidence="3">FAS1 domain-containing protein</fullName>
    </recommendedName>
</protein>
<evidence type="ECO:0000313" key="1">
    <source>
        <dbReference type="EMBL" id="CAG7828729.1"/>
    </source>
</evidence>
<name>A0A8J2L9I2_9HEXA</name>
<feature type="non-terminal residue" evidence="1">
    <location>
        <position position="1"/>
    </location>
</feature>
<dbReference type="EMBL" id="CAJVCH010548575">
    <property type="protein sequence ID" value="CAG7828729.1"/>
    <property type="molecule type" value="Genomic_DNA"/>
</dbReference>
<gene>
    <name evidence="1" type="ORF">AFUS01_LOCUS38638</name>
</gene>